<evidence type="ECO:0000313" key="10">
    <source>
        <dbReference type="Proteomes" id="UP000530670"/>
    </source>
</evidence>
<evidence type="ECO:0000256" key="3">
    <source>
        <dbReference type="ARBA" id="ARBA00022692"/>
    </source>
</evidence>
<name>A0A8H5VIU2_9HYPO</name>
<feature type="transmembrane region" description="Helical" evidence="7">
    <location>
        <begin position="171"/>
        <end position="190"/>
    </location>
</feature>
<feature type="transmembrane region" description="Helical" evidence="7">
    <location>
        <begin position="108"/>
        <end position="126"/>
    </location>
</feature>
<sequence length="495" mass="54822">MVTSDKQLEGVLPSPVVEDRSSLGEFTSDDEKKLCRKVDFFVLPLLILGFIALNLDRSNIAYALTDSFFEDVGITQNQFNIGQQLLAAGIIILEIPSNMVLMRFGPGIWFTAQITAWGLVATFQAWQKGLGSYLALRVLLGICESGYIPGALYCISIWYKHTETSSRFAMFFLGNSFSSAIGGLIAYGVLRMRGVGGMTGWQWLFILEGIFTVLIGVAFAIFFPKSTRNPVSLFGISFFTEKEAEVLRIRESFHDQHEGTIKGVSLREVWAVFCNWRVYPHLLIVLLGLAPGAALNSYTPSLISSYGYSRLQSNALTSVSSWIQLIVNPVAGFIADYTRRRGLVVLGGFSLWWLFALVSRLVNNAESSSLRFGILTMALSFTSIWHPVNSSWIVLNCRSPNERNISMALYIMAANCAGLIGPQLFRSADRPYYVVGWTVIISLLSFSLLCCILANIIYRALNNRLDKKSSSRLDGVAVDAGGHDGKETTAFRYAL</sequence>
<feature type="transmembrane region" description="Helical" evidence="7">
    <location>
        <begin position="202"/>
        <end position="223"/>
    </location>
</feature>
<evidence type="ECO:0000256" key="6">
    <source>
        <dbReference type="ARBA" id="ARBA00023180"/>
    </source>
</evidence>
<evidence type="ECO:0000256" key="5">
    <source>
        <dbReference type="ARBA" id="ARBA00023136"/>
    </source>
</evidence>
<feature type="transmembrane region" description="Helical" evidence="7">
    <location>
        <begin position="407"/>
        <end position="425"/>
    </location>
</feature>
<feature type="transmembrane region" description="Helical" evidence="7">
    <location>
        <begin position="276"/>
        <end position="295"/>
    </location>
</feature>
<evidence type="ECO:0000256" key="1">
    <source>
        <dbReference type="ARBA" id="ARBA00004141"/>
    </source>
</evidence>
<evidence type="ECO:0000259" key="8">
    <source>
        <dbReference type="PROSITE" id="PS50850"/>
    </source>
</evidence>
<keyword evidence="4 7" id="KW-1133">Transmembrane helix</keyword>
<organism evidence="9 10">
    <name type="scientific">Fusarium tjaetaba</name>
    <dbReference type="NCBI Taxonomy" id="1567544"/>
    <lineage>
        <taxon>Eukaryota</taxon>
        <taxon>Fungi</taxon>
        <taxon>Dikarya</taxon>
        <taxon>Ascomycota</taxon>
        <taxon>Pezizomycotina</taxon>
        <taxon>Sordariomycetes</taxon>
        <taxon>Hypocreomycetidae</taxon>
        <taxon>Hypocreales</taxon>
        <taxon>Nectriaceae</taxon>
        <taxon>Fusarium</taxon>
        <taxon>Fusarium fujikuroi species complex</taxon>
    </lineage>
</organism>
<feature type="transmembrane region" description="Helical" evidence="7">
    <location>
        <begin position="374"/>
        <end position="395"/>
    </location>
</feature>
<dbReference type="InterPro" id="IPR020846">
    <property type="entry name" value="MFS_dom"/>
</dbReference>
<dbReference type="Proteomes" id="UP000530670">
    <property type="component" value="Unassembled WGS sequence"/>
</dbReference>
<dbReference type="AlphaFoldDB" id="A0A8H5VIU2"/>
<dbReference type="RefSeq" id="XP_037202051.1">
    <property type="nucleotide sequence ID" value="XM_037343782.1"/>
</dbReference>
<evidence type="ECO:0000256" key="7">
    <source>
        <dbReference type="SAM" id="Phobius"/>
    </source>
</evidence>
<dbReference type="Gene3D" id="1.20.1250.20">
    <property type="entry name" value="MFS general substrate transporter like domains"/>
    <property type="match status" value="2"/>
</dbReference>
<keyword evidence="6" id="KW-0325">Glycoprotein</keyword>
<dbReference type="Pfam" id="PF07690">
    <property type="entry name" value="MFS_1"/>
    <property type="match status" value="1"/>
</dbReference>
<dbReference type="PROSITE" id="PS50850">
    <property type="entry name" value="MFS"/>
    <property type="match status" value="1"/>
</dbReference>
<reference evidence="9 10" key="1">
    <citation type="submission" date="2020-05" db="EMBL/GenBank/DDBJ databases">
        <title>Identification and distribution of gene clusters putatively required for synthesis of sphingolipid metabolism inhibitors in phylogenetically diverse species of the filamentous fungus Fusarium.</title>
        <authorList>
            <person name="Kim H.-S."/>
            <person name="Busman M."/>
            <person name="Brown D.W."/>
            <person name="Divon H."/>
            <person name="Uhlig S."/>
            <person name="Proctor R.H."/>
        </authorList>
    </citation>
    <scope>NUCLEOTIDE SEQUENCE [LARGE SCALE GENOMIC DNA]</scope>
    <source>
        <strain evidence="9 10">NRRL 66243</strain>
    </source>
</reference>
<dbReference type="GO" id="GO:0022857">
    <property type="term" value="F:transmembrane transporter activity"/>
    <property type="evidence" value="ECO:0007669"/>
    <property type="project" value="InterPro"/>
</dbReference>
<dbReference type="InterPro" id="IPR011701">
    <property type="entry name" value="MFS"/>
</dbReference>
<keyword evidence="2" id="KW-0813">Transport</keyword>
<feature type="transmembrane region" description="Helical" evidence="7">
    <location>
        <begin position="315"/>
        <end position="335"/>
    </location>
</feature>
<feature type="domain" description="Major facilitator superfamily (MFS) profile" evidence="8">
    <location>
        <begin position="42"/>
        <end position="462"/>
    </location>
</feature>
<evidence type="ECO:0000256" key="2">
    <source>
        <dbReference type="ARBA" id="ARBA00022448"/>
    </source>
</evidence>
<keyword evidence="10" id="KW-1185">Reference proteome</keyword>
<dbReference type="InterPro" id="IPR036259">
    <property type="entry name" value="MFS_trans_sf"/>
</dbReference>
<keyword evidence="3 7" id="KW-0812">Transmembrane</keyword>
<keyword evidence="5 7" id="KW-0472">Membrane</keyword>
<dbReference type="GeneID" id="59296052"/>
<dbReference type="PANTHER" id="PTHR43791:SF32">
    <property type="entry name" value="MAJOR FACILITATOR SUPERFAMILY (MFS) PROFILE DOMAIN-CONTAINING PROTEIN"/>
    <property type="match status" value="1"/>
</dbReference>
<dbReference type="EMBL" id="JAAQRI010000260">
    <property type="protein sequence ID" value="KAF5622579.1"/>
    <property type="molecule type" value="Genomic_DNA"/>
</dbReference>
<feature type="transmembrane region" description="Helical" evidence="7">
    <location>
        <begin position="431"/>
        <end position="458"/>
    </location>
</feature>
<feature type="transmembrane region" description="Helical" evidence="7">
    <location>
        <begin position="38"/>
        <end position="55"/>
    </location>
</feature>
<comment type="subcellular location">
    <subcellularLocation>
        <location evidence="1">Membrane</location>
        <topology evidence="1">Multi-pass membrane protein</topology>
    </subcellularLocation>
</comment>
<evidence type="ECO:0000256" key="4">
    <source>
        <dbReference type="ARBA" id="ARBA00022989"/>
    </source>
</evidence>
<protein>
    <submittedName>
        <fullName evidence="9">Alternative sulfate transporter</fullName>
    </submittedName>
</protein>
<accession>A0A8H5VIU2</accession>
<evidence type="ECO:0000313" key="9">
    <source>
        <dbReference type="EMBL" id="KAF5622579.1"/>
    </source>
</evidence>
<feature type="transmembrane region" description="Helical" evidence="7">
    <location>
        <begin position="342"/>
        <end position="362"/>
    </location>
</feature>
<comment type="caution">
    <text evidence="9">The sequence shown here is derived from an EMBL/GenBank/DDBJ whole genome shotgun (WGS) entry which is preliminary data.</text>
</comment>
<dbReference type="SUPFAM" id="SSF103473">
    <property type="entry name" value="MFS general substrate transporter"/>
    <property type="match status" value="1"/>
</dbReference>
<dbReference type="GO" id="GO:0016020">
    <property type="term" value="C:membrane"/>
    <property type="evidence" value="ECO:0007669"/>
    <property type="project" value="UniProtKB-SubCell"/>
</dbReference>
<dbReference type="PANTHER" id="PTHR43791">
    <property type="entry name" value="PERMEASE-RELATED"/>
    <property type="match status" value="1"/>
</dbReference>
<dbReference type="OrthoDB" id="2985014at2759"/>
<feature type="transmembrane region" description="Helical" evidence="7">
    <location>
        <begin position="138"/>
        <end position="159"/>
    </location>
</feature>
<proteinExistence type="predicted"/>
<gene>
    <name evidence="9" type="ORF">FTJAE_10897</name>
</gene>